<name>W9VP37_9GAMM</name>
<evidence type="ECO:0000256" key="6">
    <source>
        <dbReference type="PIRSR" id="PIRSR000410-1"/>
    </source>
</evidence>
<dbReference type="Gene3D" id="1.10.155.10">
    <property type="entry name" value="Chemotaxis receptor methyltransferase CheR, N-terminal domain"/>
    <property type="match status" value="1"/>
</dbReference>
<dbReference type="Proteomes" id="UP000019464">
    <property type="component" value="Unassembled WGS sequence"/>
</dbReference>
<feature type="binding site" evidence="6">
    <location>
        <position position="117"/>
    </location>
    <ligand>
        <name>S-adenosyl-L-methionine</name>
        <dbReference type="ChEBI" id="CHEBI:59789"/>
    </ligand>
</feature>
<evidence type="ECO:0000313" key="8">
    <source>
        <dbReference type="EMBL" id="EXJ12240.1"/>
    </source>
</evidence>
<feature type="binding site" evidence="6">
    <location>
        <begin position="219"/>
        <end position="220"/>
    </location>
    <ligand>
        <name>S-adenosyl-L-methionine</name>
        <dbReference type="ChEBI" id="CHEBI:59789"/>
    </ligand>
</feature>
<keyword evidence="9" id="KW-1185">Reference proteome</keyword>
<organism evidence="8 9">
    <name type="scientific">Nitrincola nitratireducens</name>
    <dbReference type="NCBI Taxonomy" id="1229521"/>
    <lineage>
        <taxon>Bacteria</taxon>
        <taxon>Pseudomonadati</taxon>
        <taxon>Pseudomonadota</taxon>
        <taxon>Gammaproteobacteria</taxon>
        <taxon>Oceanospirillales</taxon>
        <taxon>Oceanospirillaceae</taxon>
        <taxon>Nitrincola</taxon>
    </lineage>
</organism>
<evidence type="ECO:0000313" key="9">
    <source>
        <dbReference type="Proteomes" id="UP000019464"/>
    </source>
</evidence>
<sequence>MIDHDHLTDKDHDRIAEFINSKAGIQLPYHKRSLIEARLRRRQKVTQHQRLTDYINYALADESDESIFLIDALTTNKTHFFREEAHFDFLKAFFAKPINRPKACLNVWSAGCSSGEEPYTLAMVLSELKERNLIPDFQILATDISISVLAAARNAVYANERLDGIPEHYRKRYLLRCKNPDRHVFRIAPELRTKVKFDTFNLITGDFKDVPLQDIIFCRNVMIYFTAEQKNKIIASYYQRLSEKGMLFLGHSEGLTGKNDHFEQVVPTVYQRAKLCLK</sequence>
<dbReference type="PATRIC" id="fig|1229521.3.peg.1132"/>
<feature type="binding site" evidence="6">
    <location>
        <position position="143"/>
    </location>
    <ligand>
        <name>S-adenosyl-L-methionine</name>
        <dbReference type="ChEBI" id="CHEBI:59789"/>
    </ligand>
</feature>
<feature type="domain" description="CheR-type methyltransferase" evidence="7">
    <location>
        <begin position="1"/>
        <end position="275"/>
    </location>
</feature>
<dbReference type="GO" id="GO:0032259">
    <property type="term" value="P:methylation"/>
    <property type="evidence" value="ECO:0007669"/>
    <property type="project" value="UniProtKB-KW"/>
</dbReference>
<gene>
    <name evidence="8" type="primary">cheR_1</name>
    <name evidence="8" type="ORF">D791_01129</name>
</gene>
<feature type="binding site" evidence="6">
    <location>
        <position position="78"/>
    </location>
    <ligand>
        <name>S-adenosyl-L-methionine</name>
        <dbReference type="ChEBI" id="CHEBI:59789"/>
    </ligand>
</feature>
<feature type="binding site" evidence="6">
    <location>
        <position position="76"/>
    </location>
    <ligand>
        <name>S-adenosyl-L-methionine</name>
        <dbReference type="ChEBI" id="CHEBI:59789"/>
    </ligand>
</feature>
<dbReference type="InterPro" id="IPR036804">
    <property type="entry name" value="CheR_N_sf"/>
</dbReference>
<dbReference type="RefSeq" id="WP_036508616.1">
    <property type="nucleotide sequence ID" value="NZ_AONB01000003.1"/>
</dbReference>
<evidence type="ECO:0000256" key="2">
    <source>
        <dbReference type="ARBA" id="ARBA00022603"/>
    </source>
</evidence>
<dbReference type="PANTHER" id="PTHR24422">
    <property type="entry name" value="CHEMOTAXIS PROTEIN METHYLTRANSFERASE"/>
    <property type="match status" value="1"/>
</dbReference>
<dbReference type="SMART" id="SM00138">
    <property type="entry name" value="MeTrc"/>
    <property type="match status" value="1"/>
</dbReference>
<keyword evidence="3 5" id="KW-0808">Transferase</keyword>
<comment type="catalytic activity">
    <reaction evidence="1 5">
        <text>L-glutamyl-[protein] + S-adenosyl-L-methionine = [protein]-L-glutamate 5-O-methyl ester + S-adenosyl-L-homocysteine</text>
        <dbReference type="Rhea" id="RHEA:24452"/>
        <dbReference type="Rhea" id="RHEA-COMP:10208"/>
        <dbReference type="Rhea" id="RHEA-COMP:10311"/>
        <dbReference type="ChEBI" id="CHEBI:29973"/>
        <dbReference type="ChEBI" id="CHEBI:57856"/>
        <dbReference type="ChEBI" id="CHEBI:59789"/>
        <dbReference type="ChEBI" id="CHEBI:82795"/>
        <dbReference type="EC" id="2.1.1.80"/>
    </reaction>
</comment>
<dbReference type="PANTHER" id="PTHR24422:SF26">
    <property type="entry name" value="CHEMOTAXIS PROTEIN METHYLTRANSFERASE"/>
    <property type="match status" value="1"/>
</dbReference>
<dbReference type="GO" id="GO:0008983">
    <property type="term" value="F:protein-glutamate O-methyltransferase activity"/>
    <property type="evidence" value="ECO:0007669"/>
    <property type="project" value="UniProtKB-EC"/>
</dbReference>
<dbReference type="SUPFAM" id="SSF53335">
    <property type="entry name" value="S-adenosyl-L-methionine-dependent methyltransferases"/>
    <property type="match status" value="1"/>
</dbReference>
<keyword evidence="2 5" id="KW-0489">Methyltransferase</keyword>
<dbReference type="InterPro" id="IPR026024">
    <property type="entry name" value="Chemotaxis_MeTrfase_CheR"/>
</dbReference>
<evidence type="ECO:0000259" key="7">
    <source>
        <dbReference type="PROSITE" id="PS50123"/>
    </source>
</evidence>
<dbReference type="AlphaFoldDB" id="W9VP37"/>
<dbReference type="PRINTS" id="PR00996">
    <property type="entry name" value="CHERMTFRASE"/>
</dbReference>
<dbReference type="Pfam" id="PF01739">
    <property type="entry name" value="CheR"/>
    <property type="match status" value="1"/>
</dbReference>
<dbReference type="InterPro" id="IPR050903">
    <property type="entry name" value="Bact_Chemotaxis_MeTrfase"/>
</dbReference>
<dbReference type="STRING" id="1229521.D791_01129"/>
<dbReference type="Pfam" id="PF03705">
    <property type="entry name" value="CheR_N"/>
    <property type="match status" value="1"/>
</dbReference>
<comment type="function">
    <text evidence="5">Methylation of the membrane-bound methyl-accepting chemotaxis proteins (MCP) to form gamma-glutamyl methyl ester residues in MCP.</text>
</comment>
<comment type="caution">
    <text evidence="8">The sequence shown here is derived from an EMBL/GenBank/DDBJ whole genome shotgun (WGS) entry which is preliminary data.</text>
</comment>
<dbReference type="EMBL" id="AONB01000003">
    <property type="protein sequence ID" value="EXJ12240.1"/>
    <property type="molecule type" value="Genomic_DNA"/>
</dbReference>
<evidence type="ECO:0000256" key="5">
    <source>
        <dbReference type="PIRNR" id="PIRNR000410"/>
    </source>
</evidence>
<dbReference type="InterPro" id="IPR029063">
    <property type="entry name" value="SAM-dependent_MTases_sf"/>
</dbReference>
<reference evidence="8 9" key="2">
    <citation type="journal article" date="2015" name="Syst. Appl. Microbiol.">
        <title>Nitrincola nitratireducens sp. nov. isolated from a haloalkaline crater lake.</title>
        <authorList>
            <person name="Singh A."/>
            <person name="Vaidya B."/>
            <person name="Tanuku N.R."/>
            <person name="Pinnaka A.K."/>
        </authorList>
    </citation>
    <scope>NUCLEOTIDE SEQUENCE [LARGE SCALE GENOMIC DNA]</scope>
    <source>
        <strain evidence="8 9">AK23</strain>
    </source>
</reference>
<feature type="binding site" evidence="6">
    <location>
        <begin position="201"/>
        <end position="202"/>
    </location>
    <ligand>
        <name>S-adenosyl-L-methionine</name>
        <dbReference type="ChEBI" id="CHEBI:59789"/>
    </ligand>
</feature>
<feature type="binding site" evidence="6">
    <location>
        <position position="82"/>
    </location>
    <ligand>
        <name>S-adenosyl-L-methionine</name>
        <dbReference type="ChEBI" id="CHEBI:59789"/>
    </ligand>
</feature>
<dbReference type="EC" id="2.1.1.80" evidence="5"/>
<dbReference type="Gene3D" id="3.40.50.150">
    <property type="entry name" value="Vaccinia Virus protein VP39"/>
    <property type="match status" value="1"/>
</dbReference>
<keyword evidence="4 5" id="KW-0949">S-adenosyl-L-methionine</keyword>
<accession>W9VP37</accession>
<dbReference type="InterPro" id="IPR000780">
    <property type="entry name" value="CheR_MeTrfase"/>
</dbReference>
<dbReference type="InterPro" id="IPR022641">
    <property type="entry name" value="CheR_N"/>
</dbReference>
<dbReference type="PIRSF" id="PIRSF000410">
    <property type="entry name" value="CheR"/>
    <property type="match status" value="1"/>
</dbReference>
<dbReference type="PROSITE" id="PS50123">
    <property type="entry name" value="CHER"/>
    <property type="match status" value="1"/>
</dbReference>
<dbReference type="SUPFAM" id="SSF47757">
    <property type="entry name" value="Chemotaxis receptor methyltransferase CheR, N-terminal domain"/>
    <property type="match status" value="1"/>
</dbReference>
<dbReference type="InterPro" id="IPR022642">
    <property type="entry name" value="CheR_C"/>
</dbReference>
<proteinExistence type="predicted"/>
<evidence type="ECO:0000256" key="4">
    <source>
        <dbReference type="ARBA" id="ARBA00022691"/>
    </source>
</evidence>
<reference evidence="9" key="1">
    <citation type="submission" date="2012-11" db="EMBL/GenBank/DDBJ databases">
        <authorList>
            <person name="Singh A."/>
            <person name="Pinnaka A.K."/>
            <person name="Vaidya B."/>
        </authorList>
    </citation>
    <scope>NUCLEOTIDE SEQUENCE [LARGE SCALE GENOMIC DNA]</scope>
    <source>
        <strain evidence="9">AK23</strain>
    </source>
</reference>
<evidence type="ECO:0000256" key="1">
    <source>
        <dbReference type="ARBA" id="ARBA00001541"/>
    </source>
</evidence>
<dbReference type="OrthoDB" id="9816309at2"/>
<protein>
    <recommendedName>
        <fullName evidence="5">Chemotaxis protein methyltransferase</fullName>
        <ecNumber evidence="5">2.1.1.80</ecNumber>
    </recommendedName>
</protein>
<evidence type="ECO:0000256" key="3">
    <source>
        <dbReference type="ARBA" id="ARBA00022679"/>
    </source>
</evidence>